<dbReference type="Pfam" id="PF12937">
    <property type="entry name" value="F-box-like"/>
    <property type="match status" value="1"/>
</dbReference>
<dbReference type="EMBL" id="KZ293429">
    <property type="protein sequence ID" value="PBK69408.1"/>
    <property type="molecule type" value="Genomic_DNA"/>
</dbReference>
<dbReference type="Proteomes" id="UP000218334">
    <property type="component" value="Unassembled WGS sequence"/>
</dbReference>
<dbReference type="PROSITE" id="PS50181">
    <property type="entry name" value="FBOX"/>
    <property type="match status" value="1"/>
</dbReference>
<evidence type="ECO:0000313" key="2">
    <source>
        <dbReference type="EMBL" id="PBK69408.1"/>
    </source>
</evidence>
<proteinExistence type="predicted"/>
<gene>
    <name evidence="2" type="ORF">ARMSODRAFT_1018826</name>
</gene>
<protein>
    <recommendedName>
        <fullName evidence="1">F-box domain-containing protein</fullName>
    </recommendedName>
</protein>
<reference evidence="3" key="1">
    <citation type="journal article" date="2017" name="Nat. Ecol. Evol.">
        <title>Genome expansion and lineage-specific genetic innovations in the forest pathogenic fungi Armillaria.</title>
        <authorList>
            <person name="Sipos G."/>
            <person name="Prasanna A.N."/>
            <person name="Walter M.C."/>
            <person name="O'Connor E."/>
            <person name="Balint B."/>
            <person name="Krizsan K."/>
            <person name="Kiss B."/>
            <person name="Hess J."/>
            <person name="Varga T."/>
            <person name="Slot J."/>
            <person name="Riley R."/>
            <person name="Boka B."/>
            <person name="Rigling D."/>
            <person name="Barry K."/>
            <person name="Lee J."/>
            <person name="Mihaltcheva S."/>
            <person name="LaButti K."/>
            <person name="Lipzen A."/>
            <person name="Waldron R."/>
            <person name="Moloney N.M."/>
            <person name="Sperisen C."/>
            <person name="Kredics L."/>
            <person name="Vagvoelgyi C."/>
            <person name="Patrignani A."/>
            <person name="Fitzpatrick D."/>
            <person name="Nagy I."/>
            <person name="Doyle S."/>
            <person name="Anderson J.B."/>
            <person name="Grigoriev I.V."/>
            <person name="Gueldener U."/>
            <person name="Muensterkoetter M."/>
            <person name="Nagy L.G."/>
        </authorList>
    </citation>
    <scope>NUCLEOTIDE SEQUENCE [LARGE SCALE GENOMIC DNA]</scope>
    <source>
        <strain evidence="3">28-4</strain>
    </source>
</reference>
<dbReference type="Gene3D" id="1.20.1280.50">
    <property type="match status" value="1"/>
</dbReference>
<dbReference type="SUPFAM" id="SSF81383">
    <property type="entry name" value="F-box domain"/>
    <property type="match status" value="1"/>
</dbReference>
<evidence type="ECO:0000259" key="1">
    <source>
        <dbReference type="PROSITE" id="PS50181"/>
    </source>
</evidence>
<dbReference type="AlphaFoldDB" id="A0A2H3BTP8"/>
<dbReference type="CDD" id="cd09917">
    <property type="entry name" value="F-box_SF"/>
    <property type="match status" value="1"/>
</dbReference>
<accession>A0A2H3BTP8</accession>
<dbReference type="InterPro" id="IPR036047">
    <property type="entry name" value="F-box-like_dom_sf"/>
</dbReference>
<feature type="domain" description="F-box" evidence="1">
    <location>
        <begin position="413"/>
        <end position="462"/>
    </location>
</feature>
<name>A0A2H3BTP8_9AGAR</name>
<keyword evidence="3" id="KW-1185">Reference proteome</keyword>
<dbReference type="InterPro" id="IPR001810">
    <property type="entry name" value="F-box_dom"/>
</dbReference>
<organism evidence="2 3">
    <name type="scientific">Armillaria solidipes</name>
    <dbReference type="NCBI Taxonomy" id="1076256"/>
    <lineage>
        <taxon>Eukaryota</taxon>
        <taxon>Fungi</taxon>
        <taxon>Dikarya</taxon>
        <taxon>Basidiomycota</taxon>
        <taxon>Agaricomycotina</taxon>
        <taxon>Agaricomycetes</taxon>
        <taxon>Agaricomycetidae</taxon>
        <taxon>Agaricales</taxon>
        <taxon>Marasmiineae</taxon>
        <taxon>Physalacriaceae</taxon>
        <taxon>Armillaria</taxon>
    </lineage>
</organism>
<sequence length="759" mass="84401">MTVRFSGDFEREIKEMLLYHSVVGCPPLNVDLTCLCFEPSDWDGMPGNPTHQSVQAFCTKLGGLPVEGLSCSRYQRRLDELLSLAFNPPPLQSLRRVRYPGQPAKFHEWLVRSMNSSPVMLLIVEWMGGNVLMDLQLPHLIRLICTDHDFSLVPLVRFLNRHPKVQSINLQGRSYLGTDLLGLQRELRPLPGLTSISAGLLALEALFSLPDNFPVLSTVGVHGPLTERTFQQAGGSIDKIGFGRLALVLALISKVTTVTSIKLPFLSHFAGTSWLSIKFAVHPSPTTSWQAIPLTGSESPQNARTRPERLLFNITKLTLHAVQGYHLHRDVNFDIVKAVSLFPSVTTLCFRDHHYLRDMGWLGNEGVLLDRLSSACPRLHTVTFGLVKHQLARMDRGKPLSWIMDVDELEDTIQRLLSLPNELILAIASLLDIRDVASLGCVCRGLNHLVLGNFVNTTIPTLTHLRCHREPPSAGSQPFFILCLLLLCLFKTPEIHLITLGFSSDFGKELAVVSHFKESVQYRPSWSINFVGMDFTPTEGESLSQLYDSFRILCERISSWECRSLHLSADVDAFDNLLSSSAVPFTPPPLNSLYALSIPPQSDRMLDWIVDSMNNSPVQLLVIDGSFEVTLGRVTVPQLSYLTCLYSHEPWGMTVNIVKFLARHPGLVSMDIAAHSFRAQDIFLVPRELRPLPLLRSMAASLNVLQVILGVHTLLFPALQEICINGPIVDSDMGSTEERFILLSSVLILASTAPAVVSL</sequence>
<evidence type="ECO:0000313" key="3">
    <source>
        <dbReference type="Proteomes" id="UP000218334"/>
    </source>
</evidence>